<proteinExistence type="predicted"/>
<evidence type="ECO:0000313" key="1">
    <source>
        <dbReference type="EMBL" id="KAJ1209578.1"/>
    </source>
</evidence>
<evidence type="ECO:0000313" key="2">
    <source>
        <dbReference type="Proteomes" id="UP001066276"/>
    </source>
</evidence>
<sequence>MMWALLAEAMHGLRQTGESEQGIAESRRRLGPVSCTAGDAVRFDLAPCSHRNMSGSYHFCLEMSGKAEPEGGGIWHSKTVMKVRRGGKKQAIRQIPLGELGDRSQIR</sequence>
<dbReference type="AlphaFoldDB" id="A0AAV7W873"/>
<accession>A0AAV7W873</accession>
<dbReference type="EMBL" id="JANPWB010000002">
    <property type="protein sequence ID" value="KAJ1209578.1"/>
    <property type="molecule type" value="Genomic_DNA"/>
</dbReference>
<dbReference type="Proteomes" id="UP001066276">
    <property type="component" value="Chromosome 1_2"/>
</dbReference>
<protein>
    <submittedName>
        <fullName evidence="1">Uncharacterized protein</fullName>
    </submittedName>
</protein>
<organism evidence="1 2">
    <name type="scientific">Pleurodeles waltl</name>
    <name type="common">Iberian ribbed newt</name>
    <dbReference type="NCBI Taxonomy" id="8319"/>
    <lineage>
        <taxon>Eukaryota</taxon>
        <taxon>Metazoa</taxon>
        <taxon>Chordata</taxon>
        <taxon>Craniata</taxon>
        <taxon>Vertebrata</taxon>
        <taxon>Euteleostomi</taxon>
        <taxon>Amphibia</taxon>
        <taxon>Batrachia</taxon>
        <taxon>Caudata</taxon>
        <taxon>Salamandroidea</taxon>
        <taxon>Salamandridae</taxon>
        <taxon>Pleurodelinae</taxon>
        <taxon>Pleurodeles</taxon>
    </lineage>
</organism>
<comment type="caution">
    <text evidence="1">The sequence shown here is derived from an EMBL/GenBank/DDBJ whole genome shotgun (WGS) entry which is preliminary data.</text>
</comment>
<reference evidence="1" key="1">
    <citation type="journal article" date="2022" name="bioRxiv">
        <title>Sequencing and chromosome-scale assembly of the giantPleurodeles waltlgenome.</title>
        <authorList>
            <person name="Brown T."/>
            <person name="Elewa A."/>
            <person name="Iarovenko S."/>
            <person name="Subramanian E."/>
            <person name="Araus A.J."/>
            <person name="Petzold A."/>
            <person name="Susuki M."/>
            <person name="Suzuki K.-i.T."/>
            <person name="Hayashi T."/>
            <person name="Toyoda A."/>
            <person name="Oliveira C."/>
            <person name="Osipova E."/>
            <person name="Leigh N.D."/>
            <person name="Simon A."/>
            <person name="Yun M.H."/>
        </authorList>
    </citation>
    <scope>NUCLEOTIDE SEQUENCE</scope>
    <source>
        <strain evidence="1">20211129_DDA</strain>
        <tissue evidence="1">Liver</tissue>
    </source>
</reference>
<keyword evidence="2" id="KW-1185">Reference proteome</keyword>
<name>A0AAV7W873_PLEWA</name>
<gene>
    <name evidence="1" type="ORF">NDU88_004952</name>
</gene>